<dbReference type="SUPFAM" id="SSF141072">
    <property type="entry name" value="CalX-like"/>
    <property type="match status" value="12"/>
</dbReference>
<dbReference type="InterPro" id="IPR008965">
    <property type="entry name" value="CBM2/CBM3_carb-bd_dom_sf"/>
</dbReference>
<keyword evidence="2" id="KW-0964">Secreted</keyword>
<dbReference type="InterPro" id="IPR003644">
    <property type="entry name" value="Calx_beta"/>
</dbReference>
<dbReference type="Gene3D" id="2.60.40.10">
    <property type="entry name" value="Immunoglobulins"/>
    <property type="match status" value="1"/>
</dbReference>
<dbReference type="eggNOG" id="COG3210">
    <property type="taxonomic scope" value="Bacteria"/>
</dbReference>
<comment type="subcellular location">
    <subcellularLocation>
        <location evidence="1">Secreted</location>
    </subcellularLocation>
</comment>
<dbReference type="GO" id="GO:0016020">
    <property type="term" value="C:membrane"/>
    <property type="evidence" value="ECO:0007669"/>
    <property type="project" value="InterPro"/>
</dbReference>
<dbReference type="PANTHER" id="PTHR46682">
    <property type="entry name" value="ADHESION G-PROTEIN COUPLED RECEPTOR V1"/>
    <property type="match status" value="1"/>
</dbReference>
<evidence type="ECO:0000256" key="5">
    <source>
        <dbReference type="ARBA" id="ARBA00022837"/>
    </source>
</evidence>
<name>F4L4Q0_HALH1</name>
<dbReference type="SUPFAM" id="SSF49384">
    <property type="entry name" value="Carbohydrate-binding domain"/>
    <property type="match status" value="1"/>
</dbReference>
<dbReference type="GO" id="GO:0004930">
    <property type="term" value="F:G protein-coupled receptor activity"/>
    <property type="evidence" value="ECO:0007669"/>
    <property type="project" value="InterPro"/>
</dbReference>
<dbReference type="InterPro" id="IPR013783">
    <property type="entry name" value="Ig-like_fold"/>
</dbReference>
<keyword evidence="4" id="KW-0677">Repeat</keyword>
<evidence type="ECO:0000313" key="10">
    <source>
        <dbReference type="Proteomes" id="UP000008461"/>
    </source>
</evidence>
<dbReference type="InterPro" id="IPR026919">
    <property type="entry name" value="ADGRV1"/>
</dbReference>
<organism evidence="9 10">
    <name type="scientific">Haliscomenobacter hydrossis (strain ATCC 27775 / DSM 1100 / LMG 10767 / O)</name>
    <dbReference type="NCBI Taxonomy" id="760192"/>
    <lineage>
        <taxon>Bacteria</taxon>
        <taxon>Pseudomonadati</taxon>
        <taxon>Bacteroidota</taxon>
        <taxon>Saprospiria</taxon>
        <taxon>Saprospirales</taxon>
        <taxon>Haliscomenobacteraceae</taxon>
        <taxon>Haliscomenobacter</taxon>
    </lineage>
</organism>
<sequence>MKLATKFLRLSVMLCLLVWIANPVVKEDAQLPKPEFPKIALEHKAAKHVDHKLNQHPASSVLATTQQQVSEMAPALKWLTPYLAPASDRARGQKWLSPFVPSITATKTVTQFGTDLGTLGPTPGDVLRYTIVIRNAVGAMDATAVQFTDQIDANTTLVPGSLVSAPIAIDDSYSTVGNTSISVPAASGLIANDVNLNGTPMTATAIDQTGTMGTVIGNPDGSFTFNPSPGFTGTTTFTYTVSNGAFASVGTVTVTVAGLIWYIDDSAAPGGDGRLNSPFNSINAFNATSLDEPGDNIFVYSGTYNNTSSTLLLGQQKLIGQGAVGASLAALAGVTFSVHPPISPATIPTVGGTRPTINQAVNNINMQSQNQVRGVNINNLGGTALVGNNFSSALVREVSITNTGGVGVNFNNGALDVIIQSVTASNSTNAISVTNTTGSFQITGTGSTLHSGGILTSITGRGIDLRNATNITVKNMTLSSVNTTSDGGFVGDCDENNVLDCFAGIYMDGVSTITLDNVHLGGSTEEHGIMGNSVSNLTINNCTSVNNGNSNEENALKFRNLTGTCSITGSTFQNSAFRICHIINTAGNVNLTVNNCTFNNTFTPALVGADCFEMRTQGSATATVALTNSIFSRARSKGIQVFAEGNSTMNLNITGCSVQRFGGAMAGIEVGSNGAAATINYNVNNNTVIESSGEVAVLASTFLTSDLNGRTNNNTSITNNNTGASTFSTIRVLHENNGQAILEIKNNPDVTSSNIDIPVDFTAVNATAATGRLDITFDNNNVTNSTTTVAGLEGVMLTLGDNVGGDANTICGHIVRNDLTLPAGYPRAFRIRHFNVTTPTLQGAGPDITTNWSTNMNTNTNGSTTAYGPNTGITFGATCLVPTHSAFAPVEAEIASIVNDGKLNDQALVKEAGKDISGQQKNAPVKPKAPKEKEAEPAALQMMMAGETVTVGAPSGFPLPAGKQITIRFEVTINSPLPGGVCQISNQGSVSGSNFTTILTDDPVVAGATDPTVTQLSKHSLGNLVFRDNNKNGTFDGGDAGILGVVVNLYRDNGTTPGILDGSDAFVTTTNTVAGGLYLFSNLCSDEYIVQIPSSEFGVGEPLNGLISSPTSAAPDPDNNINDDDNGQDAFGASIASQAITLNYSTSTVEDNTTLDFGFKTPTIVNINDVTLAEGSGGGTTNFTFTVTRDDVTEAFSLTVNTGVISPNNGDYTAIAGGTVSFTAGVSNTASVTVTVNADDVVELAETFNVLLSGAPSGVVINDGTGLGTINNDDQATLSINSVSNNEGNSGITPYTFTVTSDKAVDVPFTVNVGTMDGTATTADGDYVANSATLNFVGTAGETQTFMLIVNRDTKVEPTETFTVPLSTVSAGGRNVVISGPSGTGTGTITNDDSATISINDVSLVEGNAGTTNFVFNVTLSEVVSTAVTVNFTTANGTAGAGDYNTNSGMVTFPANGTGQTQTITVQVIGDMVGEANETFFVNLTSIQGNPPNIAFDDAQGLGTILDDDLSFSINDVTLAEGNAGTTNFTFTVTRTSTATAETIDFAIADGTATSADNDYDGSSPSGTLNFAIGDNSETITVVVNGDNKVELNETFFVNLSNVSNGSIGDGQGLGTITNDDQATITLSGGIAQNEGNAGTTSYIFTATLDKAVAGGLSVPYTTNNGSATTADNDYQDNDGTLTFAGTANESKTITVLVNGDTKVEIDETFTLSLGTITGTLASAVSAAGSPQTGSITNDDAATITLAPISATANEGNAGTTNRTFSVTLDNPVAGGFTLAYVTNDGTATTADNDYVDNDNAINFAGTAGESKIITVQVNGDTKIEASETFSVDVTTLFGGLNLVSVSVAGIPQTGTITNDDAATVTLAPISATANEGNAGTTNRTFSVTLDNPVAGGFNLAYTTSDGTATTADNDYVDNDNTLSFAGTAGESKTITVQVNGDTKVEANETFSVALGALSGTTLSSSITLAGSPQTGTITNDDAATVTLAPISATANEGNAGTTNRTFSVTLDNPVAGGFNLAYTTSDGTATTADNDYVDNDNTLSFAGTVGESKTITVQVNGDTKVEANETFSVALGALSGTTLSGNITLAGSPQTGTITNDDAATVTLAPISATANEGNAGTTNRTFSVTLDNPVAGGFNLAYTTNNGTATTADNDYVDNDNTLSFAGTVGESKTITVQVNGDTKVEANETFSVALGALSGTTLGGSITLAGSPQTGTITNDDAATISINDVSKIEGSSGACTNVFDFTVTLNNVVGTAVTVDWAVGGGTASSGSDYSGTTSGTVTFPANGTGQTQHILISVCEDVLGEANETFNVNLSNILGSGSVTFADDQGLGTIEDDDLAFSINDVTLSEGNAGTTNFTFTVTRTSTATAETIQYATADNTGTTADNDYTSTNGTLNFAIGDDTETFTVAVNGDLKVEANETFFVNLSNPSNGAISDGQGLGTINNDDAAVVHLQLLSATKAEGNVGTTNFTFTATLDNPVQGGFDLAYTTDDATATTANNDYQDNDGTMSFTGTAGEQKIITVLVNGDTDVELDETFTVSIEDNGFSNTALAASLSTASTVIATIQNDDSDIDAGLDTTICASTIMIQLKGTVSGASTGGTWTTSGTGSFIPNANDLNAKYMFSVADTAAGVVTLTLTGNGPSGEFDTRVITIDPASIVNAGPDQTICATDTIYLSATLSGVADALVWQKNAAFGTFIGSDTSPNTKYVLNATGQQLSSIKFGVMSSDPGGNVCQGGLDTVQIFINPAAYVDAGVDTTICASTVSIKLNGSISGEATMATWTTSGTGTFSPNATTLNATYTPSLADTAAGTVTLTLTTNDPAGLCGPAVDTRIITIDPASIVNAGPDQTICATDTIYLSATLSGVADALVWQKNAAFGTFIGSDTSPNTKYVLNATGQQLSSLKFGVMSSDPGGNVCQGGLDTVEIFISDPIDASVSVDQDTVCVGGAFTLTFNESTLPSGSEFTLVVEYTDENGVGSRTITDVADGDQTTFEEGVDFDGILTVTRIIVSPETPGFCTDTLDGFKVEVVVCEATIVDPCVCQNNAAVGQNGANSNTGTFQDVVRIEGPINQTWTVASVTGLYENVAGTDLVDVGDAFIQVSPGIYELVGYHIDAIGYTISVSNGRGVTLEASNKCFYPDPVFTGLPAVVSPAAAPFQVTGTVANNATGTGTFILDGVPQPGASAAPTVITINPGSLSPGPHTLVYSFDADTASSNNLSDPGCVQQVQQRFQIAHCGCQDVTVTLDANCQFLLTPNLVSDGNCNGGTVRVMDNSPGNGGLIDCAGVWTYGLFDAFGNIICWGQVTAEDKTAPALICAPADITLDCYDVNYVLNERRTIGNVGDDLRSPRPAANATDGRTINNAEGVAGTGDNCQLGLIPPGLVADNIKNLGYAYYRDNCFNCGCRTTLKWTDKVVFYSCTDIEFTRDGYYAKIEREWVATDCNGMRADAYIQDIFFKRPDLDDFVFSIGGPADRPVTGKTGVAAGTPGYDWVVEYQSCTPDKSLILHDDVTPYDTSYFHTSSNYRLIYLDKLECNYSVSIKDTEFPICGGKGVKIDRELYVFDWCAGKIVDTFHILIKIGDFQAPTATYAHHAPYVISTGPMDCTAAFPIGVAGIKSAFGVEIKDNCSLTNVSVSVYTKDRYVKGILVYEGPSTPWCITPQANGAEQRDAQSDCCIRWEKVDYAIMNGQMIGVPVGRHVMKIEAFDGCYNSSTLCFEFEVKDKIAPVMKCDDDLHISLSNANGYVDGYAQVTAADIDEGSWDNCKLAWIAVRRNVPTSCTASFIQKGYDSNGNGKIDAAPFDDPKDAPANWKWIVDGKEIVDGIDNNGDGDIFDRGEFFATKGGKIMTPLQDFVDFFCCDLAERVTIELWGADNADNPETENIDESNWNYCWNDVLIEDKVAPTCVAPWDITVDCDAKCLAQIDDARASTLCFGDVSITSGSDCANLDTVYTVTKNLKCGYGKIVRTWTLTKETAKGPISITCSQTIWVRPIHEYDICFPKDVSSDCKTPIIDTVLTDELACDILAVNVADKRYDASDDECYKIFRTYTVINWCAYDDRCGDPMAEGSVYVVERSLWENYGKAPIYLLVRDRDRDLNEEFWLSKDLTPNNGDDIYVRGDANLGGVTRGSNVSVSTGLMPFCKPETYAHPNDYFQDWEYHHSFMYTQIIKVYDEVAPVVTGIRDTFCTSPTACTANITKVVTIKDNCTDVVELERQQLMIAPNRTTNAGSMILYSTPRWSVKDLGNGQFEITVANLPEGTHDLIVVGRDECGNLSVATRIPFTVKDCKAPAPICINGLSTELMPNGAGAGMMTVWANDFVASDIYDCNGQGPETKDGLKLVKKYSINRVGEPVDQNKTALELDCEDAGENILVEIHAWDQAGNHDFCITFIEVQDNRKVCSPVNPLAAEISGVITTDETEPVQGVTVDISGGAQMTMNSGNNGSFSFKNLTKGSDFTVAAQLDKDHLNGVSTFDLVLMQKHILGVQAISSPYRLIAADVNNSKTISTLDIIQVRKLILNIDERFKNVPSWKFVDATYQFPEATNPWSGAFPEVVNVNDLAGKVQANFVAIKMGDLNGNAATNGAVASEIRGAKDLILSAEEQILKAGQSYTVAIKAKDLAMIQGYQFTLEVDPTLAQIEGIDYNGLMKAEHLGVFADAGKITASYVLAPQGEAQLDETILFTLNLKAESNIALSKVLDINSRLTHAEAYSLNDEVMGLKLDVGSIKAADLAALYQNIPNPFAAETTIGFYLPQASKGVLTIRDVKGALIYRVEGNYAKGDNQVLLKEEQLRTTGVLYYTLETQDFTATKKMVIVK</sequence>
<dbReference type="KEGG" id="hhy:Halhy_5172"/>
<keyword evidence="10" id="KW-1185">Reference proteome</keyword>
<evidence type="ECO:0000256" key="4">
    <source>
        <dbReference type="ARBA" id="ARBA00022737"/>
    </source>
</evidence>
<feature type="domain" description="Calx-beta" evidence="8">
    <location>
        <begin position="2216"/>
        <end position="2320"/>
    </location>
</feature>
<dbReference type="Proteomes" id="UP000008461">
    <property type="component" value="Chromosome"/>
</dbReference>
<dbReference type="InterPro" id="IPR006626">
    <property type="entry name" value="PbH1"/>
</dbReference>
<reference key="2">
    <citation type="submission" date="2011-04" db="EMBL/GenBank/DDBJ databases">
        <title>Complete sequence of chromosome of Haliscomenobacter hydrossis DSM 1100.</title>
        <authorList>
            <consortium name="US DOE Joint Genome Institute (JGI-PGF)"/>
            <person name="Lucas S."/>
            <person name="Han J."/>
            <person name="Lapidus A."/>
            <person name="Bruce D."/>
            <person name="Goodwin L."/>
            <person name="Pitluck S."/>
            <person name="Peters L."/>
            <person name="Kyrpides N."/>
            <person name="Mavromatis K."/>
            <person name="Ivanova N."/>
            <person name="Ovchinnikova G."/>
            <person name="Pagani I."/>
            <person name="Daligault H."/>
            <person name="Detter J.C."/>
            <person name="Han C."/>
            <person name="Land M."/>
            <person name="Hauser L."/>
            <person name="Markowitz V."/>
            <person name="Cheng J.-F."/>
            <person name="Hugenholtz P."/>
            <person name="Woyke T."/>
            <person name="Wu D."/>
            <person name="Verbarg S."/>
            <person name="Frueling A."/>
            <person name="Brambilla E."/>
            <person name="Klenk H.-P."/>
            <person name="Eisen J.A."/>
        </authorList>
    </citation>
    <scope>NUCLEOTIDE SEQUENCE</scope>
    <source>
        <strain>DSM 1100</strain>
    </source>
</reference>
<feature type="domain" description="Calx-beta" evidence="8">
    <location>
        <begin position="1853"/>
        <end position="1956"/>
    </location>
</feature>
<dbReference type="EMBL" id="CP002691">
    <property type="protein sequence ID" value="AEE52998.1"/>
    <property type="molecule type" value="Genomic_DNA"/>
</dbReference>
<feature type="domain" description="Calx-beta" evidence="8">
    <location>
        <begin position="1152"/>
        <end position="1253"/>
    </location>
</feature>
<dbReference type="HOGENOM" id="CLU_223437_0_0_10"/>
<dbReference type="Gene3D" id="1.10.1330.10">
    <property type="entry name" value="Dockerin domain"/>
    <property type="match status" value="1"/>
</dbReference>
<dbReference type="SMART" id="SM00710">
    <property type="entry name" value="PbH1"/>
    <property type="match status" value="9"/>
</dbReference>
<evidence type="ECO:0000256" key="7">
    <source>
        <dbReference type="SAM" id="SignalP"/>
    </source>
</evidence>
<dbReference type="Pfam" id="PF17963">
    <property type="entry name" value="Big_9"/>
    <property type="match status" value="1"/>
</dbReference>
<accession>F4L4Q0</accession>
<evidence type="ECO:0000256" key="2">
    <source>
        <dbReference type="ARBA" id="ARBA00022525"/>
    </source>
</evidence>
<feature type="domain" description="Calx-beta" evidence="8">
    <location>
        <begin position="2335"/>
        <end position="2433"/>
    </location>
</feature>
<evidence type="ECO:0000256" key="1">
    <source>
        <dbReference type="ARBA" id="ARBA00004613"/>
    </source>
</evidence>
<feature type="domain" description="Calx-beta" evidence="8">
    <location>
        <begin position="1613"/>
        <end position="1715"/>
    </location>
</feature>
<dbReference type="Pfam" id="PF17210">
    <property type="entry name" value="SdrD_B"/>
    <property type="match status" value="1"/>
</dbReference>
<dbReference type="SMART" id="SM00237">
    <property type="entry name" value="Calx_beta"/>
    <property type="match status" value="10"/>
</dbReference>
<dbReference type="OrthoDB" id="9807669at2"/>
<dbReference type="RefSeq" id="WP_013767533.1">
    <property type="nucleotide sequence ID" value="NC_015510.1"/>
</dbReference>
<reference evidence="9 10" key="1">
    <citation type="journal article" date="2011" name="Stand. Genomic Sci.">
        <title>Complete genome sequence of Haliscomenobacter hydrossis type strain (O).</title>
        <authorList>
            <consortium name="US DOE Joint Genome Institute (JGI-PGF)"/>
            <person name="Daligault H."/>
            <person name="Lapidus A."/>
            <person name="Zeytun A."/>
            <person name="Nolan M."/>
            <person name="Lucas S."/>
            <person name="Del Rio T.G."/>
            <person name="Tice H."/>
            <person name="Cheng J.F."/>
            <person name="Tapia R."/>
            <person name="Han C."/>
            <person name="Goodwin L."/>
            <person name="Pitluck S."/>
            <person name="Liolios K."/>
            <person name="Pagani I."/>
            <person name="Ivanova N."/>
            <person name="Huntemann M."/>
            <person name="Mavromatis K."/>
            <person name="Mikhailova N."/>
            <person name="Pati A."/>
            <person name="Chen A."/>
            <person name="Palaniappan K."/>
            <person name="Land M."/>
            <person name="Hauser L."/>
            <person name="Brambilla E.M."/>
            <person name="Rohde M."/>
            <person name="Verbarg S."/>
            <person name="Goker M."/>
            <person name="Bristow J."/>
            <person name="Eisen J.A."/>
            <person name="Markowitz V."/>
            <person name="Hugenholtz P."/>
            <person name="Kyrpides N.C."/>
            <person name="Klenk H.P."/>
            <person name="Woyke T."/>
        </authorList>
    </citation>
    <scope>NUCLEOTIDE SEQUENCE [LARGE SCALE GENOMIC DNA]</scope>
    <source>
        <strain evidence="10">ATCC 27775 / DSM 1100 / LMG 10767 / O</strain>
    </source>
</reference>
<feature type="signal peptide" evidence="7">
    <location>
        <begin position="1"/>
        <end position="26"/>
    </location>
</feature>
<protein>
    <submittedName>
        <fullName evidence="9">Conserved repeat domain protein</fullName>
    </submittedName>
</protein>
<feature type="domain" description="Calx-beta" evidence="8">
    <location>
        <begin position="1501"/>
        <end position="1601"/>
    </location>
</feature>
<dbReference type="InterPro" id="IPR033764">
    <property type="entry name" value="Sdr_B"/>
</dbReference>
<feature type="domain" description="Calx-beta" evidence="8">
    <location>
        <begin position="1974"/>
        <end position="2077"/>
    </location>
</feature>
<feature type="chain" id="PRO_5003316442" evidence="7">
    <location>
        <begin position="27"/>
        <end position="4819"/>
    </location>
</feature>
<dbReference type="Pfam" id="PF03160">
    <property type="entry name" value="Calx-beta"/>
    <property type="match status" value="11"/>
</dbReference>
<dbReference type="Gene3D" id="2.60.40.2030">
    <property type="match status" value="12"/>
</dbReference>
<dbReference type="PANTHER" id="PTHR46682:SF1">
    <property type="entry name" value="ADHESION G-PROTEIN COUPLED RECEPTOR V1"/>
    <property type="match status" value="1"/>
</dbReference>
<dbReference type="CDD" id="cd14252">
    <property type="entry name" value="Dockerin_like"/>
    <property type="match status" value="1"/>
</dbReference>
<dbReference type="GO" id="GO:0030246">
    <property type="term" value="F:carbohydrate binding"/>
    <property type="evidence" value="ECO:0007669"/>
    <property type="project" value="InterPro"/>
</dbReference>
<dbReference type="InterPro" id="IPR036439">
    <property type="entry name" value="Dockerin_dom_sf"/>
</dbReference>
<dbReference type="SUPFAM" id="SSF51126">
    <property type="entry name" value="Pectin lyase-like"/>
    <property type="match status" value="1"/>
</dbReference>
<feature type="domain" description="Calx-beta" evidence="8">
    <location>
        <begin position="1266"/>
        <end position="1367"/>
    </location>
</feature>
<evidence type="ECO:0000313" key="9">
    <source>
        <dbReference type="EMBL" id="AEE52998.1"/>
    </source>
</evidence>
<proteinExistence type="predicted"/>
<feature type="region of interest" description="Disordered" evidence="6">
    <location>
        <begin position="913"/>
        <end position="933"/>
    </location>
</feature>
<evidence type="ECO:0000259" key="8">
    <source>
        <dbReference type="SMART" id="SM00237"/>
    </source>
</evidence>
<evidence type="ECO:0000256" key="3">
    <source>
        <dbReference type="ARBA" id="ARBA00022729"/>
    </source>
</evidence>
<feature type="domain" description="Calx-beta" evidence="8">
    <location>
        <begin position="1385"/>
        <end position="1485"/>
    </location>
</feature>
<dbReference type="InterPro" id="IPR011050">
    <property type="entry name" value="Pectin_lyase_fold/virulence"/>
</dbReference>
<dbReference type="InterPro" id="IPR038081">
    <property type="entry name" value="CalX-like_sf"/>
</dbReference>
<dbReference type="GO" id="GO:0000272">
    <property type="term" value="P:polysaccharide catabolic process"/>
    <property type="evidence" value="ECO:0007669"/>
    <property type="project" value="InterPro"/>
</dbReference>
<dbReference type="GO" id="GO:0005576">
    <property type="term" value="C:extracellular region"/>
    <property type="evidence" value="ECO:0007669"/>
    <property type="project" value="UniProtKB-SubCell"/>
</dbReference>
<keyword evidence="3 7" id="KW-0732">Signal</keyword>
<evidence type="ECO:0000256" key="6">
    <source>
        <dbReference type="SAM" id="MobiDB-lite"/>
    </source>
</evidence>
<dbReference type="SUPFAM" id="SSF117074">
    <property type="entry name" value="Hypothetical protein PA1324"/>
    <property type="match status" value="1"/>
</dbReference>
<gene>
    <name evidence="9" type="ordered locus">Halhy_5172</name>
</gene>
<feature type="domain" description="Calx-beta" evidence="8">
    <location>
        <begin position="2095"/>
        <end position="2198"/>
    </location>
</feature>
<keyword evidence="5" id="KW-0106">Calcium</keyword>
<dbReference type="STRING" id="760192.Halhy_5172"/>